<dbReference type="EMBL" id="JAAMFK010000001">
    <property type="protein sequence ID" value="MBS9338167.1"/>
    <property type="molecule type" value="Genomic_DNA"/>
</dbReference>
<comment type="caution">
    <text evidence="1">The sequence shown here is derived from an EMBL/GenBank/DDBJ whole genome shotgun (WGS) entry which is preliminary data.</text>
</comment>
<sequence>METLRLKDNSTHIKNAFHPVKGIVERIADKTLDQLEKYGIFVFPDSVKNAEDLTKDQMILKSSNNCYELGNVMGFLGYKNERLTIESRFTKNQQDYFLQYMLEKVMHVPNVLDLNTTANQDNRLFNLLLFMLPYYLKKAMRKGILKTYINRKYNDANPTGTVDIARHIKENTPFIGNIAHTKRELSYDNNLMELIRHTIEFIKHRPNGHVLLGKVRNEVHSVHDVTNGYSPREKAKILQLNKKKLITHAYYHEYRDLQKLCIMILEHEKHQFGSGNRRVHGIFFDGAWLWEEYINTLIEDKFYHPMNKGGKGAQRLFSTDSSQIGLIYPDFISKDDENCIIADTKYKPIGNIGNKDYLQVLAYMFRFDAKKGYYIYPDKNGTVDLQMKLNQSSTYEKNVAERGDVEVTKCGLKIPQDAESYEDFVVKMEESKRCLCLKF</sequence>
<dbReference type="PANTHER" id="PTHR38733">
    <property type="entry name" value="PROTEIN MCRC"/>
    <property type="match status" value="1"/>
</dbReference>
<reference evidence="1 2" key="1">
    <citation type="submission" date="2020-02" db="EMBL/GenBank/DDBJ databases">
        <title>Fructobacillus sp. isolated from paper mulberry of Taiwan.</title>
        <authorList>
            <person name="Lin S.-T."/>
        </authorList>
    </citation>
    <scope>NUCLEOTIDE SEQUENCE [LARGE SCALE GENOMIC DNA]</scope>
    <source>
        <strain evidence="1 2">M2-14</strain>
    </source>
</reference>
<name>A0ABS5QYW7_9LACO</name>
<dbReference type="Proteomes" id="UP001519504">
    <property type="component" value="Unassembled WGS sequence"/>
</dbReference>
<organism evidence="1 2">
    <name type="scientific">Fructobacillus broussonetiae</name>
    <dbReference type="NCBI Taxonomy" id="2713173"/>
    <lineage>
        <taxon>Bacteria</taxon>
        <taxon>Bacillati</taxon>
        <taxon>Bacillota</taxon>
        <taxon>Bacilli</taxon>
        <taxon>Lactobacillales</taxon>
        <taxon>Lactobacillaceae</taxon>
        <taxon>Fructobacillus</taxon>
    </lineage>
</organism>
<evidence type="ECO:0008006" key="3">
    <source>
        <dbReference type="Google" id="ProtNLM"/>
    </source>
</evidence>
<protein>
    <recommendedName>
        <fullName evidence="3">McrBC 5-methylcytosine restriction system component</fullName>
    </recommendedName>
</protein>
<dbReference type="InterPro" id="IPR019292">
    <property type="entry name" value="McrC"/>
</dbReference>
<dbReference type="RefSeq" id="WP_213808450.1">
    <property type="nucleotide sequence ID" value="NZ_JAAMFK010000001.1"/>
</dbReference>
<gene>
    <name evidence="1" type="ORF">G6R29_00755</name>
</gene>
<keyword evidence="2" id="KW-1185">Reference proteome</keyword>
<dbReference type="Pfam" id="PF10117">
    <property type="entry name" value="McrBC"/>
    <property type="match status" value="1"/>
</dbReference>
<dbReference type="PANTHER" id="PTHR38733:SF1">
    <property type="entry name" value="TYPE IV METHYL-DIRECTED RESTRICTION ENZYME ECOKMCRBC"/>
    <property type="match status" value="1"/>
</dbReference>
<evidence type="ECO:0000313" key="2">
    <source>
        <dbReference type="Proteomes" id="UP001519504"/>
    </source>
</evidence>
<proteinExistence type="predicted"/>
<evidence type="ECO:0000313" key="1">
    <source>
        <dbReference type="EMBL" id="MBS9338167.1"/>
    </source>
</evidence>
<accession>A0ABS5QYW7</accession>